<keyword evidence="1" id="KW-0812">Transmembrane</keyword>
<dbReference type="AlphaFoldDB" id="A0A5B8XFR6"/>
<dbReference type="RefSeq" id="WP_146821142.1">
    <property type="nucleotide sequence ID" value="NZ_CP029077.1"/>
</dbReference>
<sequence>MGAKNKNNFIITSTILLTTLISSVFGNLFFFISIVFSLYQLNGYMLTSDGRDYAKKSFSLIMQSSAFRKDLTHCIVENKTIKYEAISACMQKNGHDTGKIDLNKVIDDK</sequence>
<keyword evidence="1" id="KW-1133">Transmembrane helix</keyword>
<keyword evidence="1" id="KW-0472">Membrane</keyword>
<gene>
    <name evidence="2" type="ORF">Deia_00995</name>
</gene>
<name>A0A5B8XFR6_9RICK</name>
<evidence type="ECO:0000313" key="2">
    <source>
        <dbReference type="EMBL" id="QED23779.1"/>
    </source>
</evidence>
<feature type="transmembrane region" description="Helical" evidence="1">
    <location>
        <begin position="15"/>
        <end position="39"/>
    </location>
</feature>
<accession>A0A5B8XFR6</accession>
<dbReference type="EMBL" id="CP029077">
    <property type="protein sequence ID" value="QED23779.1"/>
    <property type="molecule type" value="Genomic_DNA"/>
</dbReference>
<dbReference type="Proteomes" id="UP000321934">
    <property type="component" value="Chromosome"/>
</dbReference>
<keyword evidence="3" id="KW-1185">Reference proteome</keyword>
<proteinExistence type="predicted"/>
<evidence type="ECO:0000256" key="1">
    <source>
        <dbReference type="SAM" id="Phobius"/>
    </source>
</evidence>
<reference evidence="2 3" key="1">
    <citation type="journal article" date="2019" name="ISME J.">
        <title>Deianiraea, an extracellular bacterium associated with the ciliate Paramecium, suggests an alternative scenario for the evolution of Rickettsiales.</title>
        <authorList>
            <person name="Castelli M."/>
            <person name="Sabaneyeva E."/>
            <person name="Lanzoni O."/>
            <person name="Lebedeva N."/>
            <person name="Floriano A.M."/>
            <person name="Gaiarsa S."/>
            <person name="Benken K."/>
            <person name="Modeo L."/>
            <person name="Bandi C."/>
            <person name="Potekhin A."/>
            <person name="Sassera D."/>
            <person name="Petroni G."/>
        </authorList>
    </citation>
    <scope>NUCLEOTIDE SEQUENCE [LARGE SCALE GENOMIC DNA]</scope>
    <source>
        <strain evidence="2">CyL4-1</strain>
    </source>
</reference>
<protein>
    <submittedName>
        <fullName evidence="2">Uncharacterized protein</fullName>
    </submittedName>
</protein>
<organism evidence="2 3">
    <name type="scientific">Candidatus Deianiraea vastatrix</name>
    <dbReference type="NCBI Taxonomy" id="2163644"/>
    <lineage>
        <taxon>Bacteria</taxon>
        <taxon>Pseudomonadati</taxon>
        <taxon>Pseudomonadota</taxon>
        <taxon>Alphaproteobacteria</taxon>
        <taxon>Rickettsiales</taxon>
        <taxon>Candidatus Deianiraeaceae</taxon>
        <taxon>Candidatus Deianiraea</taxon>
    </lineage>
</organism>
<evidence type="ECO:0000313" key="3">
    <source>
        <dbReference type="Proteomes" id="UP000321934"/>
    </source>
</evidence>